<protein>
    <recommendedName>
        <fullName evidence="3">FCP1 homology domain-containing protein</fullName>
    </recommendedName>
</protein>
<dbReference type="InterPro" id="IPR036412">
    <property type="entry name" value="HAD-like_sf"/>
</dbReference>
<dbReference type="InterPro" id="IPR023214">
    <property type="entry name" value="HAD_sf"/>
</dbReference>
<keyword evidence="2" id="KW-1185">Reference proteome</keyword>
<evidence type="ECO:0000313" key="2">
    <source>
        <dbReference type="Proteomes" id="UP001515480"/>
    </source>
</evidence>
<evidence type="ECO:0000313" key="1">
    <source>
        <dbReference type="EMBL" id="KAL1520749.1"/>
    </source>
</evidence>
<sequence length="841" mass="93701">MEEAVAHGQVWRDGWGIRVVLWDLDGTLINGTLDEGEWEPVAPLFEVVRSLARRGVVSSIVSRNSFSTARDALQQCGHWEQFVFPTISFGQSFCKAAACRRVLEMLRQPVCAALLVDDSAYERAAASSMLPGLHVAHPAELAGIPISLWGVDDPACTKLSQYRMMEARDEARRALEDSHAVDLLESQRAFLRSCEVRATLDRLRSATDAELDRVAALTVKTNRLNFTRVRRRWYWEFLEEDTDLLQAAASGSEGEAAERPRVLSPTCTCCWKVYVRDRFGDHGLCGVVALKQGVLRHFLFSCRLLALSIEGAVFSWLRERLQGLHWSASLSPDSISALLQQDSSHVQVVEATTHASAALSPAKPPYGVHHTLPPRLTVLACGWCATATLVPFLSTDGVDVTLASEEYDDFALTSLLMLQQHSERPSVVQRVISYESNRIEISRGCDGAKSPSHHTLSPSANPFFREQQAFRGGYDVLLWDLERDTLWPVASAATHDRDGTHAASTEACLVPVDLQHWLPRSSCSLVRTWIELWRQQECGAEERHDLVNARMLTAKEIVEQVGWLRGQLPAETKLVLLGVPAALFQSNSPLLAPAWRQVISHFPDNLRIGLAEHLLNVNAAVASRVPEWSNTSFVPREDHCRDGDLLEWVHTSHRATCAIGKAVLAAATATSPQLPEAEEYSTSVSLDSDGDVLVPRRSGRKRRYDEVSASPRLVPGIVQPPHGEYVIIERVFEPGTQVYVDRLLKHLDLNGCQTREGVPGFKQAVTNCIHFNRHYDTPGKGLQGEAGAWLFEPIVRALREADAQLHVLQPRSWFTGLQYNRYDGEKGDHFDMFHLDEFAPV</sequence>
<dbReference type="SUPFAM" id="SSF56784">
    <property type="entry name" value="HAD-like"/>
    <property type="match status" value="1"/>
</dbReference>
<gene>
    <name evidence="1" type="ORF">AB1Y20_022315</name>
</gene>
<name>A0AB34JJ86_PRYPA</name>
<accession>A0AB34JJ86</accession>
<evidence type="ECO:0008006" key="3">
    <source>
        <dbReference type="Google" id="ProtNLM"/>
    </source>
</evidence>
<dbReference type="Proteomes" id="UP001515480">
    <property type="component" value="Unassembled WGS sequence"/>
</dbReference>
<reference evidence="1 2" key="1">
    <citation type="journal article" date="2024" name="Science">
        <title>Giant polyketide synthase enzymes in the biosynthesis of giant marine polyether toxins.</title>
        <authorList>
            <person name="Fallon T.R."/>
            <person name="Shende V.V."/>
            <person name="Wierzbicki I.H."/>
            <person name="Pendleton A.L."/>
            <person name="Watervoot N.F."/>
            <person name="Auber R.P."/>
            <person name="Gonzalez D.J."/>
            <person name="Wisecaver J.H."/>
            <person name="Moore B.S."/>
        </authorList>
    </citation>
    <scope>NUCLEOTIDE SEQUENCE [LARGE SCALE GENOMIC DNA]</scope>
    <source>
        <strain evidence="1 2">12B1</strain>
    </source>
</reference>
<comment type="caution">
    <text evidence="1">The sequence shown here is derived from an EMBL/GenBank/DDBJ whole genome shotgun (WGS) entry which is preliminary data.</text>
</comment>
<organism evidence="1 2">
    <name type="scientific">Prymnesium parvum</name>
    <name type="common">Toxic golden alga</name>
    <dbReference type="NCBI Taxonomy" id="97485"/>
    <lineage>
        <taxon>Eukaryota</taxon>
        <taxon>Haptista</taxon>
        <taxon>Haptophyta</taxon>
        <taxon>Prymnesiophyceae</taxon>
        <taxon>Prymnesiales</taxon>
        <taxon>Prymnesiaceae</taxon>
        <taxon>Prymnesium</taxon>
    </lineage>
</organism>
<proteinExistence type="predicted"/>
<dbReference type="EMBL" id="JBGBPQ010000008">
    <property type="protein sequence ID" value="KAL1520749.1"/>
    <property type="molecule type" value="Genomic_DNA"/>
</dbReference>
<dbReference type="AlphaFoldDB" id="A0AB34JJ86"/>
<dbReference type="Gene3D" id="3.40.50.1000">
    <property type="entry name" value="HAD superfamily/HAD-like"/>
    <property type="match status" value="1"/>
</dbReference>